<keyword evidence="1" id="KW-0540">Nuclease</keyword>
<reference evidence="1" key="1">
    <citation type="journal article" date="2015" name="PeerJ">
        <title>First genomic representation of candidate bacterial phylum KSB3 points to enhanced environmental sensing as a trigger of wastewater bulking.</title>
        <authorList>
            <person name="Sekiguchi Y."/>
            <person name="Ohashi A."/>
            <person name="Parks D.H."/>
            <person name="Yamauchi T."/>
            <person name="Tyson G.W."/>
            <person name="Hugenholtz P."/>
        </authorList>
    </citation>
    <scope>NUCLEOTIDE SEQUENCE [LARGE SCALE GENOMIC DNA]</scope>
</reference>
<dbReference type="HOGENOM" id="CLU_2244629_0_0_0"/>
<dbReference type="EMBL" id="DF820460">
    <property type="protein sequence ID" value="GAK54027.1"/>
    <property type="molecule type" value="Genomic_DNA"/>
</dbReference>
<dbReference type="STRING" id="1499966.U14_05304"/>
<organism evidence="1">
    <name type="scientific">Candidatus Moduliflexus flocculans</name>
    <dbReference type="NCBI Taxonomy" id="1499966"/>
    <lineage>
        <taxon>Bacteria</taxon>
        <taxon>Candidatus Moduliflexota</taxon>
        <taxon>Candidatus Moduliflexia</taxon>
        <taxon>Candidatus Moduliflexales</taxon>
        <taxon>Candidatus Moduliflexaceae</taxon>
    </lineage>
</organism>
<name>A0A081BRJ6_9BACT</name>
<keyword evidence="2" id="KW-1185">Reference proteome</keyword>
<dbReference type="GO" id="GO:0004519">
    <property type="term" value="F:endonuclease activity"/>
    <property type="evidence" value="ECO:0007669"/>
    <property type="project" value="UniProtKB-KW"/>
</dbReference>
<dbReference type="AlphaFoldDB" id="A0A081BRJ6"/>
<keyword evidence="1" id="KW-0378">Hydrolase</keyword>
<evidence type="ECO:0000313" key="2">
    <source>
        <dbReference type="Proteomes" id="UP000030700"/>
    </source>
</evidence>
<evidence type="ECO:0000313" key="1">
    <source>
        <dbReference type="EMBL" id="GAK54027.1"/>
    </source>
</evidence>
<sequence length="104" mass="12022">MGKYEQIIEWVFKQNYQPDMARVPFNREELVHASEALGFERIKNLGDIPYAFRFRRELPNSIQCIAPEEAEWIIVGTGVGAYQFRLAVPGKIHPNPHIKPVKNT</sequence>
<dbReference type="Proteomes" id="UP000030700">
    <property type="component" value="Unassembled WGS sequence"/>
</dbReference>
<proteinExistence type="predicted"/>
<gene>
    <name evidence="1" type="ORF">U14_05304</name>
</gene>
<protein>
    <submittedName>
        <fullName evidence="1">Endonuclease</fullName>
    </submittedName>
</protein>
<keyword evidence="1" id="KW-0255">Endonuclease</keyword>
<accession>A0A081BRJ6</accession>